<evidence type="ECO:0000256" key="1">
    <source>
        <dbReference type="ARBA" id="ARBA00009091"/>
    </source>
</evidence>
<comment type="similarity">
    <text evidence="1">Belongs to the Skp family.</text>
</comment>
<evidence type="ECO:0000256" key="2">
    <source>
        <dbReference type="ARBA" id="ARBA00022729"/>
    </source>
</evidence>
<dbReference type="PIRSF" id="PIRSF002094">
    <property type="entry name" value="OMP26_Skp"/>
    <property type="match status" value="1"/>
</dbReference>
<name>A0A382CYE8_9ZZZZ</name>
<dbReference type="GO" id="GO:0050821">
    <property type="term" value="P:protein stabilization"/>
    <property type="evidence" value="ECO:0007669"/>
    <property type="project" value="TreeGrafter"/>
</dbReference>
<dbReference type="SUPFAM" id="SSF111384">
    <property type="entry name" value="OmpH-like"/>
    <property type="match status" value="1"/>
</dbReference>
<dbReference type="InterPro" id="IPR024930">
    <property type="entry name" value="Skp_dom_sf"/>
</dbReference>
<accession>A0A382CYE8</accession>
<evidence type="ECO:0000256" key="3">
    <source>
        <dbReference type="SAM" id="Coils"/>
    </source>
</evidence>
<evidence type="ECO:0008006" key="5">
    <source>
        <dbReference type="Google" id="ProtNLM"/>
    </source>
</evidence>
<dbReference type="AlphaFoldDB" id="A0A382CYE8"/>
<dbReference type="GO" id="GO:0051082">
    <property type="term" value="F:unfolded protein binding"/>
    <property type="evidence" value="ECO:0007669"/>
    <property type="project" value="InterPro"/>
</dbReference>
<dbReference type="GO" id="GO:0005829">
    <property type="term" value="C:cytosol"/>
    <property type="evidence" value="ECO:0007669"/>
    <property type="project" value="TreeGrafter"/>
</dbReference>
<dbReference type="Pfam" id="PF03938">
    <property type="entry name" value="OmpH"/>
    <property type="match status" value="1"/>
</dbReference>
<evidence type="ECO:0000313" key="4">
    <source>
        <dbReference type="EMBL" id="SVB31210.1"/>
    </source>
</evidence>
<gene>
    <name evidence="4" type="ORF">METZ01_LOCUS184064</name>
</gene>
<keyword evidence="3" id="KW-0175">Coiled coil</keyword>
<organism evidence="4">
    <name type="scientific">marine metagenome</name>
    <dbReference type="NCBI Taxonomy" id="408172"/>
    <lineage>
        <taxon>unclassified sequences</taxon>
        <taxon>metagenomes</taxon>
        <taxon>ecological metagenomes</taxon>
    </lineage>
</organism>
<proteinExistence type="inferred from homology"/>
<feature type="coiled-coil region" evidence="3">
    <location>
        <begin position="87"/>
        <end position="118"/>
    </location>
</feature>
<dbReference type="EMBL" id="UINC01036756">
    <property type="protein sequence ID" value="SVB31210.1"/>
    <property type="molecule type" value="Genomic_DNA"/>
</dbReference>
<reference evidence="4" key="1">
    <citation type="submission" date="2018-05" db="EMBL/GenBank/DDBJ databases">
        <authorList>
            <person name="Lanie J.A."/>
            <person name="Ng W.-L."/>
            <person name="Kazmierczak K.M."/>
            <person name="Andrzejewski T.M."/>
            <person name="Davidsen T.M."/>
            <person name="Wayne K.J."/>
            <person name="Tettelin H."/>
            <person name="Glass J.I."/>
            <person name="Rusch D."/>
            <person name="Podicherti R."/>
            <person name="Tsui H.-C.T."/>
            <person name="Winkler M.E."/>
        </authorList>
    </citation>
    <scope>NUCLEOTIDE SEQUENCE</scope>
</reference>
<dbReference type="PANTHER" id="PTHR35089">
    <property type="entry name" value="CHAPERONE PROTEIN SKP"/>
    <property type="match status" value="1"/>
</dbReference>
<protein>
    <recommendedName>
        <fullName evidence="5">OmpH family outer membrane protein</fullName>
    </recommendedName>
</protein>
<dbReference type="Gene3D" id="3.30.910.20">
    <property type="entry name" value="Skp domain"/>
    <property type="match status" value="1"/>
</dbReference>
<dbReference type="PANTHER" id="PTHR35089:SF1">
    <property type="entry name" value="CHAPERONE PROTEIN SKP"/>
    <property type="match status" value="1"/>
</dbReference>
<keyword evidence="2" id="KW-0732">Signal</keyword>
<dbReference type="InterPro" id="IPR005632">
    <property type="entry name" value="Chaperone_Skp"/>
</dbReference>
<dbReference type="SMART" id="SM00935">
    <property type="entry name" value="OmpH"/>
    <property type="match status" value="1"/>
</dbReference>
<sequence length="167" mass="19680">MNQLFRLVIGGLLLACFQQPVLAEDIKIGFVDPVRLLELSPQGEKALRLLEQEFGPRDKVLIDLRENILNMERDLEKNRLVMQITETQKKQREIDVLKRKLKREQEEAREDYNLRRNEELGRLQRLVRETIVEIAKEDGFDLIVEQAVYVSGRINLTERVLERLQSD</sequence>